<feature type="region of interest" description="Disordered" evidence="9">
    <location>
        <begin position="1"/>
        <end position="26"/>
    </location>
</feature>
<evidence type="ECO:0000256" key="4">
    <source>
        <dbReference type="ARBA" id="ARBA00022692"/>
    </source>
</evidence>
<dbReference type="GO" id="GO:0006465">
    <property type="term" value="P:signal peptide processing"/>
    <property type="evidence" value="ECO:0007669"/>
    <property type="project" value="InterPro"/>
</dbReference>
<dbReference type="OMA" id="KHACDDA"/>
<evidence type="ECO:0000256" key="7">
    <source>
        <dbReference type="ARBA" id="ARBA00023136"/>
    </source>
</evidence>
<keyword evidence="6 10" id="KW-1133">Transmembrane helix</keyword>
<keyword evidence="12" id="KW-1185">Reference proteome</keyword>
<feature type="compositionally biased region" description="Basic and acidic residues" evidence="9">
    <location>
        <begin position="1"/>
        <end position="12"/>
    </location>
</feature>
<dbReference type="GO" id="GO:0045047">
    <property type="term" value="P:protein targeting to ER"/>
    <property type="evidence" value="ECO:0007669"/>
    <property type="project" value="TreeGrafter"/>
</dbReference>
<dbReference type="KEGG" id="adl:AURDEDRAFT_91427"/>
<gene>
    <name evidence="11" type="ORF">AURDEDRAFT_91427</name>
</gene>
<sequence>MARKKAGEHQAEPSDAQAGADLTPNKPAPIPLILAPEGNAARDTVKVNNASANEMKIACDDALKRFLAQPGAFKMINLHTDVRLVLGWSSVIVAGLTGLYGWKVEFEKSKAAVAAGVILYMILSSVQTLYAYFIEQNIVFEGKRKTLQRRIETERITLRSRTIPSTPSTPPKYELDVSYVHSTNGGKLLLSRAKERVEHAYTGFFDANGTMDQDRFDAWLHELVSRAMGNSEKKN</sequence>
<evidence type="ECO:0000256" key="1">
    <source>
        <dbReference type="ARBA" id="ARBA00004477"/>
    </source>
</evidence>
<keyword evidence="4 10" id="KW-0812">Transmembrane</keyword>
<evidence type="ECO:0000313" key="11">
    <source>
        <dbReference type="EMBL" id="EJD39581.1"/>
    </source>
</evidence>
<evidence type="ECO:0000256" key="3">
    <source>
        <dbReference type="ARBA" id="ARBA00017057"/>
    </source>
</evidence>
<dbReference type="eggNOG" id="ENOG502S2C7">
    <property type="taxonomic scope" value="Eukaryota"/>
</dbReference>
<dbReference type="EMBL" id="JH687812">
    <property type="protein sequence ID" value="EJD39581.1"/>
    <property type="molecule type" value="Genomic_DNA"/>
</dbReference>
<keyword evidence="5" id="KW-0256">Endoplasmic reticulum</keyword>
<dbReference type="PANTHER" id="PTHR13085:SF0">
    <property type="entry name" value="SIGNAL PEPTIDASE COMPLEX SUBUNIT 2"/>
    <property type="match status" value="1"/>
</dbReference>
<dbReference type="OrthoDB" id="29558at2759"/>
<evidence type="ECO:0000256" key="10">
    <source>
        <dbReference type="SAM" id="Phobius"/>
    </source>
</evidence>
<evidence type="ECO:0000256" key="5">
    <source>
        <dbReference type="ARBA" id="ARBA00022824"/>
    </source>
</evidence>
<dbReference type="InParanoid" id="J0LIX6"/>
<keyword evidence="7 10" id="KW-0472">Membrane</keyword>
<dbReference type="InterPro" id="IPR009582">
    <property type="entry name" value="Spc2/SPCS2"/>
</dbReference>
<dbReference type="GO" id="GO:0005787">
    <property type="term" value="C:signal peptidase complex"/>
    <property type="evidence" value="ECO:0007669"/>
    <property type="project" value="InterPro"/>
</dbReference>
<dbReference type="Proteomes" id="UP000006514">
    <property type="component" value="Unassembled WGS sequence"/>
</dbReference>
<reference evidence="12" key="1">
    <citation type="journal article" date="2012" name="Science">
        <title>The Paleozoic origin of enzymatic lignin decomposition reconstructed from 31 fungal genomes.</title>
        <authorList>
            <person name="Floudas D."/>
            <person name="Binder M."/>
            <person name="Riley R."/>
            <person name="Barry K."/>
            <person name="Blanchette R.A."/>
            <person name="Henrissat B."/>
            <person name="Martinez A.T."/>
            <person name="Otillar R."/>
            <person name="Spatafora J.W."/>
            <person name="Yadav J.S."/>
            <person name="Aerts A."/>
            <person name="Benoit I."/>
            <person name="Boyd A."/>
            <person name="Carlson A."/>
            <person name="Copeland A."/>
            <person name="Coutinho P.M."/>
            <person name="de Vries R.P."/>
            <person name="Ferreira P."/>
            <person name="Findley K."/>
            <person name="Foster B."/>
            <person name="Gaskell J."/>
            <person name="Glotzer D."/>
            <person name="Gorecki P."/>
            <person name="Heitman J."/>
            <person name="Hesse C."/>
            <person name="Hori C."/>
            <person name="Igarashi K."/>
            <person name="Jurgens J.A."/>
            <person name="Kallen N."/>
            <person name="Kersten P."/>
            <person name="Kohler A."/>
            <person name="Kuees U."/>
            <person name="Kumar T.K.A."/>
            <person name="Kuo A."/>
            <person name="LaButti K."/>
            <person name="Larrondo L.F."/>
            <person name="Lindquist E."/>
            <person name="Ling A."/>
            <person name="Lombard V."/>
            <person name="Lucas S."/>
            <person name="Lundell T."/>
            <person name="Martin R."/>
            <person name="McLaughlin D.J."/>
            <person name="Morgenstern I."/>
            <person name="Morin E."/>
            <person name="Murat C."/>
            <person name="Nagy L.G."/>
            <person name="Nolan M."/>
            <person name="Ohm R.A."/>
            <person name="Patyshakuliyeva A."/>
            <person name="Rokas A."/>
            <person name="Ruiz-Duenas F.J."/>
            <person name="Sabat G."/>
            <person name="Salamov A."/>
            <person name="Samejima M."/>
            <person name="Schmutz J."/>
            <person name="Slot J.C."/>
            <person name="St John F."/>
            <person name="Stenlid J."/>
            <person name="Sun H."/>
            <person name="Sun S."/>
            <person name="Syed K."/>
            <person name="Tsang A."/>
            <person name="Wiebenga A."/>
            <person name="Young D."/>
            <person name="Pisabarro A."/>
            <person name="Eastwood D.C."/>
            <person name="Martin F."/>
            <person name="Cullen D."/>
            <person name="Grigoriev I.V."/>
            <person name="Hibbett D.S."/>
        </authorList>
    </citation>
    <scope>NUCLEOTIDE SEQUENCE [LARGE SCALE GENOMIC DNA]</scope>
    <source>
        <strain evidence="12">TFB10046</strain>
    </source>
</reference>
<comment type="subcellular location">
    <subcellularLocation>
        <location evidence="1">Endoplasmic reticulum membrane</location>
        <topology evidence="1">Multi-pass membrane protein</topology>
    </subcellularLocation>
</comment>
<comment type="similarity">
    <text evidence="2">Belongs to the SPCS2 family.</text>
</comment>
<evidence type="ECO:0000313" key="12">
    <source>
        <dbReference type="Proteomes" id="UP000006514"/>
    </source>
</evidence>
<accession>J0LIX6</accession>
<proteinExistence type="inferred from homology"/>
<dbReference type="AlphaFoldDB" id="J0LIX6"/>
<evidence type="ECO:0000256" key="2">
    <source>
        <dbReference type="ARBA" id="ARBA00007324"/>
    </source>
</evidence>
<feature type="transmembrane region" description="Helical" evidence="10">
    <location>
        <begin position="114"/>
        <end position="134"/>
    </location>
</feature>
<evidence type="ECO:0000256" key="6">
    <source>
        <dbReference type="ARBA" id="ARBA00022989"/>
    </source>
</evidence>
<name>J0LIX6_AURST</name>
<feature type="transmembrane region" description="Helical" evidence="10">
    <location>
        <begin position="84"/>
        <end position="102"/>
    </location>
</feature>
<evidence type="ECO:0000256" key="8">
    <source>
        <dbReference type="ARBA" id="ARBA00045608"/>
    </source>
</evidence>
<comment type="function">
    <text evidence="8">Component of the signal peptidase complex (SPC) which catalyzes the cleavage of N-terminal signal sequences from nascent proteins as they are translocated into the lumen of the endoplasmic reticulum. Enhances the enzymatic activity of SPC and facilitates the interactions between different components of the translocation site.</text>
</comment>
<dbReference type="PANTHER" id="PTHR13085">
    <property type="entry name" value="MICROSOMAL SIGNAL PEPTIDASE 25 KDA SUBUNIT"/>
    <property type="match status" value="1"/>
</dbReference>
<dbReference type="Pfam" id="PF06703">
    <property type="entry name" value="SPC25"/>
    <property type="match status" value="1"/>
</dbReference>
<organism evidence="11 12">
    <name type="scientific">Auricularia subglabra (strain TFB-10046 / SS5)</name>
    <name type="common">White-rot fungus</name>
    <name type="synonym">Auricularia delicata (strain TFB10046)</name>
    <dbReference type="NCBI Taxonomy" id="717982"/>
    <lineage>
        <taxon>Eukaryota</taxon>
        <taxon>Fungi</taxon>
        <taxon>Dikarya</taxon>
        <taxon>Basidiomycota</taxon>
        <taxon>Agaricomycotina</taxon>
        <taxon>Agaricomycetes</taxon>
        <taxon>Auriculariales</taxon>
        <taxon>Auriculariaceae</taxon>
        <taxon>Auricularia</taxon>
    </lineage>
</organism>
<evidence type="ECO:0000256" key="9">
    <source>
        <dbReference type="SAM" id="MobiDB-lite"/>
    </source>
</evidence>
<protein>
    <recommendedName>
        <fullName evidence="3">Signal peptidase complex subunit 2</fullName>
    </recommendedName>
</protein>